<dbReference type="AlphaFoldDB" id="A0A8S2NDF6"/>
<name>A0A8S2NDF6_9BILA</name>
<dbReference type="EMBL" id="CAJOBJ010004063">
    <property type="protein sequence ID" value="CAF3987673.1"/>
    <property type="molecule type" value="Genomic_DNA"/>
</dbReference>
<proteinExistence type="predicted"/>
<evidence type="ECO:0008006" key="3">
    <source>
        <dbReference type="Google" id="ProtNLM"/>
    </source>
</evidence>
<accession>A0A8S2NDF6</accession>
<sequence>MVRTYKRKTDEPTYSEEDLKNAVKLIEVEKWSDRKAGAHFKITLGTLSSHVLKVLNANIGHPTALACEEIRYLVDLTVTLQDWGQLNTYNDVLKYAQEYIEIMNLQSRFAGFTYCFDETKSFGKTSNHFQYGESGFCEEASRRVVVIKSGTKYANQIQSSCGKGFTTVFLTISANGVCLPPYIIYKSLRLDSQWCPKNLIKGTVYNGSTKPLSAIEAIVAKYLTPKQSTTSKPVKRLIKRPYCVSVTDLDVLGENIMKQRKKQVKKANVVDNDKISKTSSKKTKTLTKKQA</sequence>
<gene>
    <name evidence="1" type="ORF">GIL414_LOCUS11030</name>
</gene>
<comment type="caution">
    <text evidence="1">The sequence shown here is derived from an EMBL/GenBank/DDBJ whole genome shotgun (WGS) entry which is preliminary data.</text>
</comment>
<evidence type="ECO:0000313" key="1">
    <source>
        <dbReference type="EMBL" id="CAF3987673.1"/>
    </source>
</evidence>
<organism evidence="1 2">
    <name type="scientific">Rotaria magnacalcarata</name>
    <dbReference type="NCBI Taxonomy" id="392030"/>
    <lineage>
        <taxon>Eukaryota</taxon>
        <taxon>Metazoa</taxon>
        <taxon>Spiralia</taxon>
        <taxon>Gnathifera</taxon>
        <taxon>Rotifera</taxon>
        <taxon>Eurotatoria</taxon>
        <taxon>Bdelloidea</taxon>
        <taxon>Philodinida</taxon>
        <taxon>Philodinidae</taxon>
        <taxon>Rotaria</taxon>
    </lineage>
</organism>
<reference evidence="1" key="1">
    <citation type="submission" date="2021-02" db="EMBL/GenBank/DDBJ databases">
        <authorList>
            <person name="Nowell W R."/>
        </authorList>
    </citation>
    <scope>NUCLEOTIDE SEQUENCE</scope>
</reference>
<protein>
    <recommendedName>
        <fullName evidence="3">Transposase</fullName>
    </recommendedName>
</protein>
<evidence type="ECO:0000313" key="2">
    <source>
        <dbReference type="Proteomes" id="UP000681720"/>
    </source>
</evidence>
<dbReference type="Proteomes" id="UP000681720">
    <property type="component" value="Unassembled WGS sequence"/>
</dbReference>